<protein>
    <submittedName>
        <fullName evidence="1">Uncharacterized protein</fullName>
    </submittedName>
</protein>
<comment type="caution">
    <text evidence="1">The sequence shown here is derived from an EMBL/GenBank/DDBJ whole genome shotgun (WGS) entry which is preliminary data.</text>
</comment>
<dbReference type="EMBL" id="CAKLBY020000078">
    <property type="protein sequence ID" value="CAK7924696.1"/>
    <property type="molecule type" value="Genomic_DNA"/>
</dbReference>
<gene>
    <name evidence="1" type="ORF">PM001_LOCUS9846</name>
</gene>
<evidence type="ECO:0000313" key="2">
    <source>
        <dbReference type="Proteomes" id="UP001162060"/>
    </source>
</evidence>
<dbReference type="AlphaFoldDB" id="A0AAV1TQM3"/>
<accession>A0AAV1TQM3</accession>
<organism evidence="1 2">
    <name type="scientific">Peronospora matthiolae</name>
    <dbReference type="NCBI Taxonomy" id="2874970"/>
    <lineage>
        <taxon>Eukaryota</taxon>
        <taxon>Sar</taxon>
        <taxon>Stramenopiles</taxon>
        <taxon>Oomycota</taxon>
        <taxon>Peronosporomycetes</taxon>
        <taxon>Peronosporales</taxon>
        <taxon>Peronosporaceae</taxon>
        <taxon>Peronospora</taxon>
    </lineage>
</organism>
<proteinExistence type="predicted"/>
<dbReference type="Proteomes" id="UP001162060">
    <property type="component" value="Unassembled WGS sequence"/>
</dbReference>
<reference evidence="1" key="1">
    <citation type="submission" date="2024-01" db="EMBL/GenBank/DDBJ databases">
        <authorList>
            <person name="Webb A."/>
        </authorList>
    </citation>
    <scope>NUCLEOTIDE SEQUENCE</scope>
    <source>
        <strain evidence="1">Pm1</strain>
    </source>
</reference>
<evidence type="ECO:0000313" key="1">
    <source>
        <dbReference type="EMBL" id="CAK7924696.1"/>
    </source>
</evidence>
<name>A0AAV1TQM3_9STRA</name>
<sequence>MARDARVSSEKRRRMPIYAAQLGNCSVDSALGLQRVQLDAGNG</sequence>